<protein>
    <submittedName>
        <fullName evidence="1">Uncharacterized protein</fullName>
    </submittedName>
</protein>
<reference evidence="1 2" key="1">
    <citation type="journal article" date="2016" name="Front. Microbiol.">
        <title>Fuerstia marisgermanicae gen. nov., sp. nov., an Unusual Member of the Phylum Planctomycetes from the German Wadden Sea.</title>
        <authorList>
            <person name="Kohn T."/>
            <person name="Heuer A."/>
            <person name="Jogler M."/>
            <person name="Vollmers J."/>
            <person name="Boedeker C."/>
            <person name="Bunk B."/>
            <person name="Rast P."/>
            <person name="Borchert D."/>
            <person name="Glockner I."/>
            <person name="Freese H.M."/>
            <person name="Klenk H.P."/>
            <person name="Overmann J."/>
            <person name="Kaster A.K."/>
            <person name="Rohde M."/>
            <person name="Wiegand S."/>
            <person name="Jogler C."/>
        </authorList>
    </citation>
    <scope>NUCLEOTIDE SEQUENCE [LARGE SCALE GENOMIC DNA]</scope>
    <source>
        <strain evidence="1 2">NH11</strain>
    </source>
</reference>
<dbReference type="EMBL" id="CP017641">
    <property type="protein sequence ID" value="APZ94500.1"/>
    <property type="molecule type" value="Genomic_DNA"/>
</dbReference>
<dbReference type="AlphaFoldDB" id="A0A1P8WKB3"/>
<dbReference type="Proteomes" id="UP000187735">
    <property type="component" value="Chromosome"/>
</dbReference>
<evidence type="ECO:0000313" key="2">
    <source>
        <dbReference type="Proteomes" id="UP000187735"/>
    </source>
</evidence>
<proteinExistence type="predicted"/>
<sequence length="243" mass="27684">MCDLSEYWEDVDRLHDVALRAAGLLSKETLVSEIDANPFAAELILDFREAFLLSVGAKRANTKKLRYRDWLKHQRIGEFPVAYKGFGTWAPAGRERAAMVSSARGRVLDAVDKYTSEVRFQTPNLQAWKVRLSKYAALHAKLGKMYSILGGILAVESVIGEIESMLVVGFPEVFPAHPQTFREFMGSRDVEPHNEYRGFCEGKTELEVTDEFLRHWQAYRVVTPQLVKHPHLRKLESGENDES</sequence>
<dbReference type="STRING" id="1891926.Fuma_04132"/>
<keyword evidence="2" id="KW-1185">Reference proteome</keyword>
<organism evidence="1 2">
    <name type="scientific">Fuerstiella marisgermanici</name>
    <dbReference type="NCBI Taxonomy" id="1891926"/>
    <lineage>
        <taxon>Bacteria</taxon>
        <taxon>Pseudomonadati</taxon>
        <taxon>Planctomycetota</taxon>
        <taxon>Planctomycetia</taxon>
        <taxon>Planctomycetales</taxon>
        <taxon>Planctomycetaceae</taxon>
        <taxon>Fuerstiella</taxon>
    </lineage>
</organism>
<dbReference type="KEGG" id="fmr:Fuma_04132"/>
<name>A0A1P8WKB3_9PLAN</name>
<accession>A0A1P8WKB3</accession>
<evidence type="ECO:0000313" key="1">
    <source>
        <dbReference type="EMBL" id="APZ94500.1"/>
    </source>
</evidence>
<gene>
    <name evidence="1" type="ORF">Fuma_04132</name>
</gene>